<reference evidence="3 4" key="1">
    <citation type="journal article" date="2015" name="Genome Announc.">
        <title>Expanding the biotechnology potential of lactobacilli through comparative genomics of 213 strains and associated genera.</title>
        <authorList>
            <person name="Sun Z."/>
            <person name="Harris H.M."/>
            <person name="McCann A."/>
            <person name="Guo C."/>
            <person name="Argimon S."/>
            <person name="Zhang W."/>
            <person name="Yang X."/>
            <person name="Jeffery I.B."/>
            <person name="Cooney J.C."/>
            <person name="Kagawa T.F."/>
            <person name="Liu W."/>
            <person name="Song Y."/>
            <person name="Salvetti E."/>
            <person name="Wrobel A."/>
            <person name="Rasinkangas P."/>
            <person name="Parkhill J."/>
            <person name="Rea M.C."/>
            <person name="O'Sullivan O."/>
            <person name="Ritari J."/>
            <person name="Douillard F.P."/>
            <person name="Paul Ross R."/>
            <person name="Yang R."/>
            <person name="Briner A.E."/>
            <person name="Felis G.E."/>
            <person name="de Vos W.M."/>
            <person name="Barrangou R."/>
            <person name="Klaenhammer T.R."/>
            <person name="Caufield P.W."/>
            <person name="Cui Y."/>
            <person name="Zhang H."/>
            <person name="O'Toole P.W."/>
        </authorList>
    </citation>
    <scope>NUCLEOTIDE SEQUENCE [LARGE SCALE GENOMIC DNA]</scope>
    <source>
        <strain evidence="3 4">DSM 16982</strain>
    </source>
</reference>
<dbReference type="GO" id="GO:0016301">
    <property type="term" value="F:kinase activity"/>
    <property type="evidence" value="ECO:0007669"/>
    <property type="project" value="UniProtKB-KW"/>
</dbReference>
<dbReference type="PATRIC" id="fig|1423774.3.peg.1866"/>
<keyword evidence="1" id="KW-0812">Transmembrane</keyword>
<keyword evidence="1" id="KW-1133">Transmembrane helix</keyword>
<evidence type="ECO:0000256" key="1">
    <source>
        <dbReference type="SAM" id="Phobius"/>
    </source>
</evidence>
<keyword evidence="4" id="KW-1185">Reference proteome</keyword>
<dbReference type="Proteomes" id="UP000051302">
    <property type="component" value="Unassembled WGS sequence"/>
</dbReference>
<feature type="transmembrane region" description="Helical" evidence="1">
    <location>
        <begin position="40"/>
        <end position="64"/>
    </location>
</feature>
<name>A0A0R1WHR2_9LACO</name>
<dbReference type="PANTHER" id="PTHR40448">
    <property type="entry name" value="TWO-COMPONENT SENSOR HISTIDINE KINASE"/>
    <property type="match status" value="1"/>
</dbReference>
<organism evidence="3 4">
    <name type="scientific">Companilactobacillus nantensis DSM 16982</name>
    <dbReference type="NCBI Taxonomy" id="1423774"/>
    <lineage>
        <taxon>Bacteria</taxon>
        <taxon>Bacillati</taxon>
        <taxon>Bacillota</taxon>
        <taxon>Bacilli</taxon>
        <taxon>Lactobacillales</taxon>
        <taxon>Lactobacillaceae</taxon>
        <taxon>Companilactobacillus</taxon>
    </lineage>
</organism>
<dbReference type="AlphaFoldDB" id="A0A0R1WHR2"/>
<keyword evidence="3" id="KW-0808">Transferase</keyword>
<accession>A0A0R1WHR2</accession>
<dbReference type="SUPFAM" id="SSF55874">
    <property type="entry name" value="ATPase domain of HSP90 chaperone/DNA topoisomerase II/histidine kinase"/>
    <property type="match status" value="1"/>
</dbReference>
<sequence length="296" mass="34135">MEELQKKITSFKLDNQIFLMLLSLFISFEVILFMGDLEGVTALITGTLMFSFISFTVLMIWLVYNLIQVWSIRQKITNSKEQNRQFDDYLNSVQQQYADLRKFKHDFKNIVLSMKIGSDGKFNENYEELYSELLNQKEMSTDLDGKILSEYKKISNEPLRGLIIQKFFKSKSNGLKLDVHISSDSVDLQENILDIIRIVGILLDNAIEETIKCNNRNINMAFIKNDNTLEISIENPLEHTIDIRKIFKEGYSTKGSGRGTGLANVSKIVDSKSNLYLDTEIVNNNFRITLIILERG</sequence>
<dbReference type="GO" id="GO:0042802">
    <property type="term" value="F:identical protein binding"/>
    <property type="evidence" value="ECO:0007669"/>
    <property type="project" value="TreeGrafter"/>
</dbReference>
<dbReference type="EMBL" id="AZFV01000038">
    <property type="protein sequence ID" value="KRM14467.1"/>
    <property type="molecule type" value="Genomic_DNA"/>
</dbReference>
<evidence type="ECO:0000313" key="3">
    <source>
        <dbReference type="EMBL" id="KRM14467.1"/>
    </source>
</evidence>
<dbReference type="Gene3D" id="3.30.565.10">
    <property type="entry name" value="Histidine kinase-like ATPase, C-terminal domain"/>
    <property type="match status" value="1"/>
</dbReference>
<dbReference type="STRING" id="1423774.FD31_GL001799"/>
<evidence type="ECO:0000259" key="2">
    <source>
        <dbReference type="Pfam" id="PF14501"/>
    </source>
</evidence>
<protein>
    <submittedName>
        <fullName evidence="3">Histidine kinase</fullName>
    </submittedName>
</protein>
<dbReference type="PANTHER" id="PTHR40448:SF1">
    <property type="entry name" value="TWO-COMPONENT SENSOR HISTIDINE KINASE"/>
    <property type="match status" value="1"/>
</dbReference>
<proteinExistence type="predicted"/>
<keyword evidence="3" id="KW-0418">Kinase</keyword>
<feature type="domain" description="Sensor histidine kinase NatK-like C-terminal" evidence="2">
    <location>
        <begin position="191"/>
        <end position="292"/>
    </location>
</feature>
<dbReference type="InterPro" id="IPR032834">
    <property type="entry name" value="NatK-like_C"/>
</dbReference>
<keyword evidence="1" id="KW-0472">Membrane</keyword>
<evidence type="ECO:0000313" key="4">
    <source>
        <dbReference type="Proteomes" id="UP000051302"/>
    </source>
</evidence>
<comment type="caution">
    <text evidence="3">The sequence shown here is derived from an EMBL/GenBank/DDBJ whole genome shotgun (WGS) entry which is preliminary data.</text>
</comment>
<feature type="transmembrane region" description="Helical" evidence="1">
    <location>
        <begin position="16"/>
        <end position="34"/>
    </location>
</feature>
<gene>
    <name evidence="3" type="ORF">FD31_GL001799</name>
</gene>
<dbReference type="Pfam" id="PF14501">
    <property type="entry name" value="HATPase_c_5"/>
    <property type="match status" value="1"/>
</dbReference>
<dbReference type="InterPro" id="IPR036890">
    <property type="entry name" value="HATPase_C_sf"/>
</dbReference>